<comment type="catalytic activity">
    <reaction evidence="6">
        <text>D-alanyl-D-alanine + UDP-N-acetyl-alpha-D-muramoyl-L-alanyl-gamma-D-glutamyl-meso-2,6-diaminopimelate + ATP = UDP-N-acetyl-alpha-D-muramoyl-L-alanyl-gamma-D-glutamyl-meso-2,6-diaminopimeloyl-D-alanyl-D-alanine + ADP + phosphate + H(+)</text>
        <dbReference type="Rhea" id="RHEA:28374"/>
        <dbReference type="ChEBI" id="CHEBI:15378"/>
        <dbReference type="ChEBI" id="CHEBI:30616"/>
        <dbReference type="ChEBI" id="CHEBI:43474"/>
        <dbReference type="ChEBI" id="CHEBI:57822"/>
        <dbReference type="ChEBI" id="CHEBI:61386"/>
        <dbReference type="ChEBI" id="CHEBI:83905"/>
        <dbReference type="ChEBI" id="CHEBI:456216"/>
        <dbReference type="EC" id="6.3.2.10"/>
    </reaction>
</comment>
<gene>
    <name evidence="9" type="ORF">H1191_09110</name>
</gene>
<evidence type="ECO:0000256" key="1">
    <source>
        <dbReference type="ARBA" id="ARBA00022598"/>
    </source>
</evidence>
<dbReference type="GO" id="GO:0051301">
    <property type="term" value="P:cell division"/>
    <property type="evidence" value="ECO:0007669"/>
    <property type="project" value="UniProtKB-KW"/>
</dbReference>
<evidence type="ECO:0000313" key="9">
    <source>
        <dbReference type="EMBL" id="MBA4494464.1"/>
    </source>
</evidence>
<evidence type="ECO:0000313" key="10">
    <source>
        <dbReference type="Proteomes" id="UP000535491"/>
    </source>
</evidence>
<dbReference type="GO" id="GO:0047480">
    <property type="term" value="F:UDP-N-acetylmuramoyl-tripeptide-D-alanyl-D-alanine ligase activity"/>
    <property type="evidence" value="ECO:0007669"/>
    <property type="project" value="UniProtKB-EC"/>
</dbReference>
<name>A0A7W2A8R3_9BACL</name>
<dbReference type="InterPro" id="IPR051046">
    <property type="entry name" value="MurCDEF_CellWall_CoF430Synth"/>
</dbReference>
<dbReference type="PANTHER" id="PTHR43024:SF1">
    <property type="entry name" value="UDP-N-ACETYLMURAMOYL-TRIPEPTIDE--D-ALANYL-D-ALANINE LIGASE"/>
    <property type="match status" value="1"/>
</dbReference>
<evidence type="ECO:0000256" key="4">
    <source>
        <dbReference type="ARBA" id="ARBA00022840"/>
    </source>
</evidence>
<dbReference type="Proteomes" id="UP000535491">
    <property type="component" value="Unassembled WGS sequence"/>
</dbReference>
<comment type="pathway">
    <text evidence="6">Cell wall biogenesis; peptidoglycan biosynthesis.</text>
</comment>
<dbReference type="PANTHER" id="PTHR43024">
    <property type="entry name" value="UDP-N-ACETYLMURAMOYL-TRIPEPTIDE--D-ALANYL-D-ALANINE LIGASE"/>
    <property type="match status" value="1"/>
</dbReference>
<reference evidence="9 10" key="1">
    <citation type="submission" date="2020-07" db="EMBL/GenBank/DDBJ databases">
        <authorList>
            <person name="Feng H."/>
        </authorList>
    </citation>
    <scope>NUCLEOTIDE SEQUENCE [LARGE SCALE GENOMIC DNA]</scope>
    <source>
        <strain evidence="10">s-10</strain>
    </source>
</reference>
<proteinExistence type="predicted"/>
<dbReference type="GO" id="GO:0009252">
    <property type="term" value="P:peptidoglycan biosynthetic process"/>
    <property type="evidence" value="ECO:0007669"/>
    <property type="project" value="UniProtKB-UniPathway"/>
</dbReference>
<dbReference type="InterPro" id="IPR036565">
    <property type="entry name" value="Mur-like_cat_sf"/>
</dbReference>
<dbReference type="GO" id="GO:0008360">
    <property type="term" value="P:regulation of cell shape"/>
    <property type="evidence" value="ECO:0007669"/>
    <property type="project" value="UniProtKB-KW"/>
</dbReference>
<dbReference type="EMBL" id="JACEIQ010000007">
    <property type="protein sequence ID" value="MBA4494464.1"/>
    <property type="molecule type" value="Genomic_DNA"/>
</dbReference>
<dbReference type="Gene3D" id="3.40.1190.10">
    <property type="entry name" value="Mur-like, catalytic domain"/>
    <property type="match status" value="1"/>
</dbReference>
<dbReference type="InterPro" id="IPR013221">
    <property type="entry name" value="Mur_ligase_cen"/>
</dbReference>
<evidence type="ECO:0000256" key="3">
    <source>
        <dbReference type="ARBA" id="ARBA00022741"/>
    </source>
</evidence>
<comment type="subcellular location">
    <subcellularLocation>
        <location evidence="6">Cytoplasm</location>
    </subcellularLocation>
</comment>
<keyword evidence="1 9" id="KW-0436">Ligase</keyword>
<keyword evidence="6" id="KW-0133">Cell shape</keyword>
<dbReference type="GO" id="GO:0005737">
    <property type="term" value="C:cytoplasm"/>
    <property type="evidence" value="ECO:0007669"/>
    <property type="project" value="UniProtKB-SubCell"/>
</dbReference>
<dbReference type="RefSeq" id="WP_181751702.1">
    <property type="nucleotide sequence ID" value="NZ_JACEIQ010000007.1"/>
</dbReference>
<dbReference type="UniPathway" id="UPA00219"/>
<evidence type="ECO:0000256" key="6">
    <source>
        <dbReference type="RuleBase" id="RU004136"/>
    </source>
</evidence>
<keyword evidence="10" id="KW-1185">Reference proteome</keyword>
<dbReference type="AlphaFoldDB" id="A0A7W2A8R3"/>
<comment type="caution">
    <text evidence="9">The sequence shown here is derived from an EMBL/GenBank/DDBJ whole genome shotgun (WGS) entry which is preliminary data.</text>
</comment>
<dbReference type="GO" id="GO:0071555">
    <property type="term" value="P:cell wall organization"/>
    <property type="evidence" value="ECO:0007669"/>
    <property type="project" value="UniProtKB-KW"/>
</dbReference>
<keyword evidence="4" id="KW-0067">ATP-binding</keyword>
<keyword evidence="5 6" id="KW-0131">Cell cycle</keyword>
<dbReference type="Pfam" id="PF02875">
    <property type="entry name" value="Mur_ligase_C"/>
    <property type="match status" value="1"/>
</dbReference>
<organism evidence="9 10">
    <name type="scientific">Paenactinomyces guangxiensis</name>
    <dbReference type="NCBI Taxonomy" id="1490290"/>
    <lineage>
        <taxon>Bacteria</taxon>
        <taxon>Bacillati</taxon>
        <taxon>Bacillota</taxon>
        <taxon>Bacilli</taxon>
        <taxon>Bacillales</taxon>
        <taxon>Thermoactinomycetaceae</taxon>
        <taxon>Paenactinomyces</taxon>
    </lineage>
</organism>
<keyword evidence="6" id="KW-0573">Peptidoglycan synthesis</keyword>
<dbReference type="SUPFAM" id="SSF53244">
    <property type="entry name" value="MurD-like peptide ligases, peptide-binding domain"/>
    <property type="match status" value="1"/>
</dbReference>
<dbReference type="InterPro" id="IPR004101">
    <property type="entry name" value="Mur_ligase_C"/>
</dbReference>
<dbReference type="NCBIfam" id="TIGR01143">
    <property type="entry name" value="murF"/>
    <property type="match status" value="1"/>
</dbReference>
<dbReference type="Gene3D" id="3.90.190.20">
    <property type="entry name" value="Mur ligase, C-terminal domain"/>
    <property type="match status" value="1"/>
</dbReference>
<protein>
    <recommendedName>
        <fullName evidence="6">UDP-N-acetylmuramoyl-tripeptide--D-alanyl-D-alanine ligase</fullName>
        <ecNumber evidence="6">6.3.2.10</ecNumber>
    </recommendedName>
</protein>
<dbReference type="SUPFAM" id="SSF53623">
    <property type="entry name" value="MurD-like peptide ligases, catalytic domain"/>
    <property type="match status" value="1"/>
</dbReference>
<evidence type="ECO:0000259" key="8">
    <source>
        <dbReference type="Pfam" id="PF08245"/>
    </source>
</evidence>
<keyword evidence="6" id="KW-0961">Cell wall biogenesis/degradation</keyword>
<dbReference type="GO" id="GO:0005524">
    <property type="term" value="F:ATP binding"/>
    <property type="evidence" value="ECO:0007669"/>
    <property type="project" value="UniProtKB-KW"/>
</dbReference>
<keyword evidence="2 6" id="KW-0132">Cell division</keyword>
<dbReference type="EC" id="6.3.2.10" evidence="6"/>
<comment type="function">
    <text evidence="6">Involved in cell wall formation. Catalyzes the final step in the synthesis of UDP-N-acetylmuramoyl-pentapeptide, the precursor of murein.</text>
</comment>
<evidence type="ECO:0000259" key="7">
    <source>
        <dbReference type="Pfam" id="PF02875"/>
    </source>
</evidence>
<feature type="domain" description="Mur ligase C-terminal" evidence="7">
    <location>
        <begin position="321"/>
        <end position="447"/>
    </location>
</feature>
<accession>A0A7W2A8R3</accession>
<dbReference type="InterPro" id="IPR036615">
    <property type="entry name" value="Mur_ligase_C_dom_sf"/>
</dbReference>
<dbReference type="Pfam" id="PF08245">
    <property type="entry name" value="Mur_ligase_M"/>
    <property type="match status" value="1"/>
</dbReference>
<dbReference type="InterPro" id="IPR005863">
    <property type="entry name" value="UDP-N-AcMur_synth"/>
</dbReference>
<feature type="domain" description="Mur ligase central" evidence="8">
    <location>
        <begin position="112"/>
        <end position="298"/>
    </location>
</feature>
<evidence type="ECO:0000256" key="5">
    <source>
        <dbReference type="ARBA" id="ARBA00023306"/>
    </source>
</evidence>
<sequence>MKAITLNKLTQIIGGKLISNSPSKVVQSLNFGNPRNLERHQVYFYTRKLSWDNKQLPAIQRVRPAAVVLPDVVSTRYIPAGTAVIRVKDAYQAFWKAGLWNWKQYPTRVIGITGSAGKSTTTEMVASILKYRWSMVKTQGNLNTFSFLPSYLVRLQSKHNLLLLEMGMKSLNNIRKQCQVVHPEIGVVTNVGEAHVGSLGNLDMIVQAKQEMIDGVRQGGTLFLNADDKRSRKLNVNGFKGKLKTFGIDNKADIRANNIRYTRNGMSFNVVLNGAAYPFFIPVYGIHNVYNALAAIGVTHEFGATLQEMQKGLATFRAPKMRMQFIHSRSGRLLINDAWNANPSAMAAGLQVLKNIAPHRPAVAVLGDMLELGHLTKSAHEYIGKYVAQLGIDRLVTIGKNGKIIAASAVKNGMDNRNVFSYATRDQVVNHIARTPKNSIVYFKASRKLRLEKVVQRLK</sequence>
<evidence type="ECO:0000256" key="2">
    <source>
        <dbReference type="ARBA" id="ARBA00022618"/>
    </source>
</evidence>
<keyword evidence="3" id="KW-0547">Nucleotide-binding</keyword>